<dbReference type="EMBL" id="JXOJ01000001">
    <property type="protein sequence ID" value="KLK89006.1"/>
    <property type="molecule type" value="Genomic_DNA"/>
</dbReference>
<dbReference type="STRING" id="1550566.SZ63_00660"/>
<dbReference type="AlphaFoldDB" id="A0A0H1R2F9"/>
<proteinExistence type="predicted"/>
<dbReference type="Proteomes" id="UP000035301">
    <property type="component" value="Unassembled WGS sequence"/>
</dbReference>
<organism evidence="1 2">
    <name type="scientific">Methanoculleus sediminis</name>
    <dbReference type="NCBI Taxonomy" id="1550566"/>
    <lineage>
        <taxon>Archaea</taxon>
        <taxon>Methanobacteriati</taxon>
        <taxon>Methanobacteriota</taxon>
        <taxon>Stenosarchaea group</taxon>
        <taxon>Methanomicrobia</taxon>
        <taxon>Methanomicrobiales</taxon>
        <taxon>Methanomicrobiaceae</taxon>
        <taxon>Methanoculleus</taxon>
    </lineage>
</organism>
<sequence>MRGICSWTDAPALFEVWPRREFVQRCVAQIQGGGGGGRVAVNVGAEETDERAVRAEAAGMRDVAGVRV</sequence>
<protein>
    <submittedName>
        <fullName evidence="1">Uncharacterized protein</fullName>
    </submittedName>
</protein>
<evidence type="ECO:0000313" key="2">
    <source>
        <dbReference type="Proteomes" id="UP000035301"/>
    </source>
</evidence>
<dbReference type="PATRIC" id="fig|1550566.3.peg.143"/>
<reference evidence="1 2" key="1">
    <citation type="journal article" date="2015" name="Int. J. Syst. Evol. Microbiol.">
        <title>Methanoculleus sediminis sp. nov., a methanogen from sediments near a submarine mud volcano.</title>
        <authorList>
            <person name="Chen S.C."/>
            <person name="Chen M.F."/>
            <person name="Lai M.C."/>
            <person name="Weng C.Y."/>
            <person name="Wu S.Y."/>
            <person name="Lin S."/>
            <person name="Yang T.F."/>
            <person name="Chen P.C."/>
        </authorList>
    </citation>
    <scope>NUCLEOTIDE SEQUENCE [LARGE SCALE GENOMIC DNA]</scope>
    <source>
        <strain evidence="1 2">S3Fa</strain>
    </source>
</reference>
<gene>
    <name evidence="1" type="ORF">SZ63_00660</name>
</gene>
<accession>A0A0H1R2F9</accession>
<comment type="caution">
    <text evidence="1">The sequence shown here is derived from an EMBL/GenBank/DDBJ whole genome shotgun (WGS) entry which is preliminary data.</text>
</comment>
<keyword evidence="2" id="KW-1185">Reference proteome</keyword>
<evidence type="ECO:0000313" key="1">
    <source>
        <dbReference type="EMBL" id="KLK89006.1"/>
    </source>
</evidence>
<name>A0A0H1R2F9_9EURY</name>